<dbReference type="STRING" id="670580.A0A1X6N1D0"/>
<name>A0A1X6N1D0_9APHY</name>
<comment type="similarity">
    <text evidence="2">Belongs to the ustYa family.</text>
</comment>
<accession>A0A1X6N1D0</accession>
<evidence type="ECO:0000256" key="2">
    <source>
        <dbReference type="ARBA" id="ARBA00035112"/>
    </source>
</evidence>
<evidence type="ECO:0000256" key="1">
    <source>
        <dbReference type="ARBA" id="ARBA00004685"/>
    </source>
</evidence>
<feature type="non-terminal residue" evidence="3">
    <location>
        <position position="1"/>
    </location>
</feature>
<proteinExistence type="inferred from homology"/>
<dbReference type="EMBL" id="KZ110597">
    <property type="protein sequence ID" value="OSX62425.1"/>
    <property type="molecule type" value="Genomic_DNA"/>
</dbReference>
<protein>
    <submittedName>
        <fullName evidence="3">Uncharacterized protein</fullName>
    </submittedName>
</protein>
<dbReference type="Pfam" id="PF11807">
    <property type="entry name" value="UstYa"/>
    <property type="match status" value="1"/>
</dbReference>
<reference evidence="3 4" key="1">
    <citation type="submission" date="2017-04" db="EMBL/GenBank/DDBJ databases">
        <title>Genome Sequence of the Model Brown-Rot Fungus Postia placenta SB12.</title>
        <authorList>
            <consortium name="DOE Joint Genome Institute"/>
            <person name="Gaskell J."/>
            <person name="Kersten P."/>
            <person name="Larrondo L.F."/>
            <person name="Canessa P."/>
            <person name="Martinez D."/>
            <person name="Hibbett D."/>
            <person name="Schmoll M."/>
            <person name="Kubicek C.P."/>
            <person name="Martinez A.T."/>
            <person name="Yadav J."/>
            <person name="Master E."/>
            <person name="Magnuson J.K."/>
            <person name="James T."/>
            <person name="Yaver D."/>
            <person name="Berka R."/>
            <person name="Labutti K."/>
            <person name="Lipzen A."/>
            <person name="Aerts A."/>
            <person name="Barry K."/>
            <person name="Henrissat B."/>
            <person name="Blanchette R."/>
            <person name="Grigoriev I."/>
            <person name="Cullen D."/>
        </authorList>
    </citation>
    <scope>NUCLEOTIDE SEQUENCE [LARGE SCALE GENOMIC DNA]</scope>
    <source>
        <strain evidence="3 4">MAD-698-R-SB12</strain>
    </source>
</reference>
<dbReference type="InterPro" id="IPR021765">
    <property type="entry name" value="UstYa-like"/>
</dbReference>
<dbReference type="GeneID" id="36330407"/>
<comment type="pathway">
    <text evidence="1">Mycotoxin biosynthesis.</text>
</comment>
<organism evidence="3 4">
    <name type="scientific">Postia placenta MAD-698-R-SB12</name>
    <dbReference type="NCBI Taxonomy" id="670580"/>
    <lineage>
        <taxon>Eukaryota</taxon>
        <taxon>Fungi</taxon>
        <taxon>Dikarya</taxon>
        <taxon>Basidiomycota</taxon>
        <taxon>Agaricomycotina</taxon>
        <taxon>Agaricomycetes</taxon>
        <taxon>Polyporales</taxon>
        <taxon>Adustoporiaceae</taxon>
        <taxon>Rhodonia</taxon>
    </lineage>
</organism>
<dbReference type="RefSeq" id="XP_024339219.1">
    <property type="nucleotide sequence ID" value="XM_024485458.1"/>
</dbReference>
<dbReference type="PANTHER" id="PTHR33365">
    <property type="entry name" value="YALI0B05434P"/>
    <property type="match status" value="1"/>
</dbReference>
<keyword evidence="4" id="KW-1185">Reference proteome</keyword>
<evidence type="ECO:0000313" key="3">
    <source>
        <dbReference type="EMBL" id="OSX62425.1"/>
    </source>
</evidence>
<dbReference type="Proteomes" id="UP000194127">
    <property type="component" value="Unassembled WGS sequence"/>
</dbReference>
<dbReference type="GO" id="GO:0043386">
    <property type="term" value="P:mycotoxin biosynthetic process"/>
    <property type="evidence" value="ECO:0007669"/>
    <property type="project" value="InterPro"/>
</dbReference>
<evidence type="ECO:0000313" key="4">
    <source>
        <dbReference type="Proteomes" id="UP000194127"/>
    </source>
</evidence>
<dbReference type="OrthoDB" id="3687641at2759"/>
<gene>
    <name evidence="3" type="ORF">POSPLADRAFT_1142692</name>
</gene>
<dbReference type="AlphaFoldDB" id="A0A1X6N1D0"/>
<dbReference type="PANTHER" id="PTHR33365:SF4">
    <property type="entry name" value="CYCLOCHLOROTINE BIOSYNTHESIS PROTEIN O"/>
    <property type="match status" value="1"/>
</dbReference>
<sequence>VEYESVFFNGSLAHPSEYRGPPSPYIDAAWGRLTGHVLPVRITDDTLTRIGMAHRPSIVSYREEDGGGYVAIIEVSHQIHCLDMLRRHTYFDYYEPIKHSIPPGDAEFYRIHLDHCIEMLRQRILCTGDVGMITFDWVKGHKKPYPNFNTLHVCRKLDNILDWSARHAVDITVEDLARTGEVIDLAEVP</sequence>